<dbReference type="InterPro" id="IPR040043">
    <property type="entry name" value="ACTMAP"/>
</dbReference>
<dbReference type="Pfam" id="PF21646">
    <property type="entry name" value="ACTMAP-like_C"/>
    <property type="match status" value="1"/>
</dbReference>
<keyword evidence="3" id="KW-0378">Hydrolase</keyword>
<evidence type="ECO:0000256" key="7">
    <source>
        <dbReference type="ARBA" id="ARBA00049041"/>
    </source>
</evidence>
<dbReference type="EMBL" id="VSRR010000015">
    <property type="protein sequence ID" value="MPC08027.1"/>
    <property type="molecule type" value="Genomic_DNA"/>
</dbReference>
<feature type="region of interest" description="Disordered" evidence="8">
    <location>
        <begin position="1"/>
        <end position="44"/>
    </location>
</feature>
<sequence length="1585" mass="169143">METSPTSPPIPHFPNISPSPPPPPPSYSISELPAADLPPPPPHTLWQEITSPCYMCCYDPPSPEVKSEYDPKLPPGFSSTPDIFPSSPPLVHPPPPPNPPVLHMSGVSSSLHNVSTFSDLMASHSKSTEESPNCENYSLETCSSASLASSSTLTAADFQTQDSDLSSLPPHDLRVSPLSTDTVTLSSQVSIGSITPSRDVSLTPSFLSASHEYMFCSNTSELLTQASVLMDTFHDTSLSSDPLLSSSFVALKSEHQGSSTQTPGPYRRMESIKSEDGSFVPSEVSYSTTDTAGPAIMSSPLSTDIPSIPSLPTDLDSVSSGFGSLTTDTWSFSTEVDSQLEDASTIRTKTNDFTAADAAESETVSFTGSITITPVPSDNLTPHFATPPTTPVHSSLPSSPLPYLSKSESFMNLDPAKSQDIVPSISFPTVDGEFSSLSLSTVPKTQTDQLEYSSSCHGFTTSYQSHSSDLLSSQPPSCQGTEQCINHTKDNSTSLDILSESIQLGLEVNSSVQRTSYDEKTGRPGMPHSTTLQENELSDQVTQVTLLERNTVMQKEEIKNTNEVGNIEPADEQRQGGSNNNVGILFEGQDNLNGRVSEMMICRENDDSHVMKDVNGNISYLDLESGHETQLENKEDMSEVESIGIQTMKDEGEFERNTKDQGNMSEVLSSHSSLMASDTYSIIPSSPGISCSGTLNLSPKTNLVSQTVRNTLYPSNGKSTSTCCSPASSEIESCRVAQVSSVSPKGPMDLLNAMVMDLENISADLPVSTTSRPLDLSRTAPVSVLSIADQVMTHTPTSSKIPDGNHEELKMEDCHLTKSFLPHPSPTNSTSTIPTLSSHNLPPTTTVSSHACMTEYSSNQSNYGDHTNMSLFMNDNSESASKEVLLGSCLTDKECGMPLPSLCSSPKPSSLLDGQPSPSPAPRPRTPPTPPPRSCHNTPRSHLVPPLPPVRQYMLVPINIPRGASRQPSPPPAPPRSTSVHKSSPPPPPRPSAPLLPSSVLECNKGPPLPPLPFSSCITPQPALTPVPEESSNPQSPVLPKSLHFGSPICEGIISQTVPPPDSLPTSQQLSSVPQSLSSSGSENPPALPPPPEDEQEDEDLPPPPPPPPLIESDEAAPALPLPPPPSHILLSPSKHSSTQGKDELSSTLCPQQKPALPGSSVVALHTNQSSTPSSDSDLPAPTVDEVANPPPPKISSVITSSPMSNSLALDAANASSLPLIPPTLHAPPSYPPLPPCAPEFNMEKTAKSPLITTSPYGKMVVVRSDLPLPTPEEEVRVTFSAAKDWGFLAAYEDTLSVYTQLRPVIQQGPQCGLVALSMASQVFPQTVEVEELLETGRAMGFTRHGEMFSTTALAQLAEKTVIGLQAEVRRDVLSSPATLLQLLLQGDLVLVPYDAERNHQPGLKNGHKAHWGVVCGCLVQSSSLTFPTAAAKLDSHVDNLWHLRPRSRAGRSRSITPCPPALSGSPMIGQRSLKALDRTGGCEGNPSSVSCSRVSTPMLSELRHDDELRLVALWRQGKSRKVVAAPLDQLCESNDQLVSYPPPATPQELEYMVQSVQEGLAGQVVVLHKTKAALSDLVGLLQEK</sequence>
<feature type="compositionally biased region" description="Low complexity" evidence="8">
    <location>
        <begin position="901"/>
        <end position="912"/>
    </location>
</feature>
<gene>
    <name evidence="9" type="ORF">E2C01_000597</name>
</gene>
<evidence type="ECO:0000313" key="10">
    <source>
        <dbReference type="Proteomes" id="UP000324222"/>
    </source>
</evidence>
<proteinExistence type="inferred from homology"/>
<feature type="region of interest" description="Disordered" evidence="8">
    <location>
        <begin position="961"/>
        <end position="1195"/>
    </location>
</feature>
<evidence type="ECO:0000256" key="6">
    <source>
        <dbReference type="ARBA" id="ARBA00034908"/>
    </source>
</evidence>
<feature type="compositionally biased region" description="Acidic residues" evidence="8">
    <location>
        <begin position="1092"/>
        <end position="1101"/>
    </location>
</feature>
<dbReference type="GO" id="GO:0004177">
    <property type="term" value="F:aminopeptidase activity"/>
    <property type="evidence" value="ECO:0007669"/>
    <property type="project" value="UniProtKB-KW"/>
</dbReference>
<dbReference type="PANTHER" id="PTHR28631:SF1">
    <property type="entry name" value="ACTIN MATURATION PROTEASE"/>
    <property type="match status" value="1"/>
</dbReference>
<feature type="compositionally biased region" description="Low complexity" evidence="8">
    <location>
        <begin position="826"/>
        <end position="838"/>
    </location>
</feature>
<feature type="compositionally biased region" description="Polar residues" evidence="8">
    <location>
        <begin position="1166"/>
        <end position="1177"/>
    </location>
</feature>
<dbReference type="GO" id="GO:0006508">
    <property type="term" value="P:proteolysis"/>
    <property type="evidence" value="ECO:0007669"/>
    <property type="project" value="UniProtKB-KW"/>
</dbReference>
<dbReference type="OrthoDB" id="6369465at2759"/>
<feature type="compositionally biased region" description="Pro residues" evidence="8">
    <location>
        <begin position="917"/>
        <end position="933"/>
    </location>
</feature>
<comment type="catalytic activity">
    <reaction evidence="7">
        <text>N-terminal N(alpha)-acetyl-L-cysteinyl-L-aspartyl-[protein] + H2O = N-terminal L-aspartyl-[protein] + N-acetyl-L-cysteine</text>
        <dbReference type="Rhea" id="RHEA:74579"/>
        <dbReference type="Rhea" id="RHEA-COMP:12669"/>
        <dbReference type="Rhea" id="RHEA-COMP:18395"/>
        <dbReference type="ChEBI" id="CHEBI:15377"/>
        <dbReference type="ChEBI" id="CHEBI:64720"/>
        <dbReference type="ChEBI" id="CHEBI:78236"/>
        <dbReference type="ChEBI" id="CHEBI:193599"/>
    </reaction>
    <physiologicalReaction direction="left-to-right" evidence="7">
        <dbReference type="Rhea" id="RHEA:74580"/>
    </physiologicalReaction>
</comment>
<comment type="caution">
    <text evidence="9">The sequence shown here is derived from an EMBL/GenBank/DDBJ whole genome shotgun (WGS) entry which is preliminary data.</text>
</comment>
<feature type="compositionally biased region" description="Pro residues" evidence="8">
    <location>
        <begin position="984"/>
        <end position="994"/>
    </location>
</feature>
<evidence type="ECO:0000256" key="4">
    <source>
        <dbReference type="ARBA" id="ARBA00034725"/>
    </source>
</evidence>
<protein>
    <recommendedName>
        <fullName evidence="5">Actin maturation protease</fullName>
    </recommendedName>
    <alternativeName>
        <fullName evidence="6">Actin aminopeptidase ACTMAP</fullName>
    </alternativeName>
</protein>
<feature type="region of interest" description="Disordered" evidence="8">
    <location>
        <begin position="822"/>
        <end position="846"/>
    </location>
</feature>
<keyword evidence="10" id="KW-1185">Reference proteome</keyword>
<comment type="similarity">
    <text evidence="4">Belongs to the ACTMAP family.</text>
</comment>
<keyword evidence="2" id="KW-0645">Protease</keyword>
<evidence type="ECO:0000256" key="5">
    <source>
        <dbReference type="ARBA" id="ARBA00034848"/>
    </source>
</evidence>
<keyword evidence="1" id="KW-0031">Aminopeptidase</keyword>
<feature type="compositionally biased region" description="Low complexity" evidence="8">
    <location>
        <begin position="1128"/>
        <end position="1138"/>
    </location>
</feature>
<evidence type="ECO:0000313" key="9">
    <source>
        <dbReference type="EMBL" id="MPC08027.1"/>
    </source>
</evidence>
<feature type="region of interest" description="Disordered" evidence="8">
    <location>
        <begin position="901"/>
        <end position="949"/>
    </location>
</feature>
<feature type="compositionally biased region" description="Pro residues" evidence="8">
    <location>
        <begin position="1"/>
        <end position="26"/>
    </location>
</feature>
<feature type="compositionally biased region" description="Basic and acidic residues" evidence="8">
    <location>
        <begin position="267"/>
        <end position="276"/>
    </location>
</feature>
<accession>A0A5B7CF49</accession>
<feature type="compositionally biased region" description="Low complexity" evidence="8">
    <location>
        <begin position="1064"/>
        <end position="1082"/>
    </location>
</feature>
<evidence type="ECO:0000256" key="1">
    <source>
        <dbReference type="ARBA" id="ARBA00022438"/>
    </source>
</evidence>
<evidence type="ECO:0000256" key="8">
    <source>
        <dbReference type="SAM" id="MobiDB-lite"/>
    </source>
</evidence>
<organism evidence="9 10">
    <name type="scientific">Portunus trituberculatus</name>
    <name type="common">Swimming crab</name>
    <name type="synonym">Neptunus trituberculatus</name>
    <dbReference type="NCBI Taxonomy" id="210409"/>
    <lineage>
        <taxon>Eukaryota</taxon>
        <taxon>Metazoa</taxon>
        <taxon>Ecdysozoa</taxon>
        <taxon>Arthropoda</taxon>
        <taxon>Crustacea</taxon>
        <taxon>Multicrustacea</taxon>
        <taxon>Malacostraca</taxon>
        <taxon>Eumalacostraca</taxon>
        <taxon>Eucarida</taxon>
        <taxon>Decapoda</taxon>
        <taxon>Pleocyemata</taxon>
        <taxon>Brachyura</taxon>
        <taxon>Eubrachyura</taxon>
        <taxon>Portunoidea</taxon>
        <taxon>Portunidae</taxon>
        <taxon>Portuninae</taxon>
        <taxon>Portunus</taxon>
    </lineage>
</organism>
<reference evidence="9 10" key="1">
    <citation type="submission" date="2019-05" db="EMBL/GenBank/DDBJ databases">
        <title>Another draft genome of Portunus trituberculatus and its Hox gene families provides insights of decapod evolution.</title>
        <authorList>
            <person name="Jeong J.-H."/>
            <person name="Song I."/>
            <person name="Kim S."/>
            <person name="Choi T."/>
            <person name="Kim D."/>
            <person name="Ryu S."/>
            <person name="Kim W."/>
        </authorList>
    </citation>
    <scope>NUCLEOTIDE SEQUENCE [LARGE SCALE GENOMIC DNA]</scope>
    <source>
        <tissue evidence="9">Muscle</tissue>
    </source>
</reference>
<name>A0A5B7CF49_PORTR</name>
<evidence type="ECO:0000256" key="2">
    <source>
        <dbReference type="ARBA" id="ARBA00022670"/>
    </source>
</evidence>
<dbReference type="Proteomes" id="UP000324222">
    <property type="component" value="Unassembled WGS sequence"/>
</dbReference>
<feature type="region of interest" description="Disordered" evidence="8">
    <location>
        <begin position="64"/>
        <end position="87"/>
    </location>
</feature>
<feature type="region of interest" description="Disordered" evidence="8">
    <location>
        <begin position="254"/>
        <end position="295"/>
    </location>
</feature>
<dbReference type="PANTHER" id="PTHR28631">
    <property type="entry name" value="UPF0692 PROTEIN C19ORF54"/>
    <property type="match status" value="1"/>
</dbReference>
<evidence type="ECO:0000256" key="3">
    <source>
        <dbReference type="ARBA" id="ARBA00022801"/>
    </source>
</evidence>